<dbReference type="EMBL" id="CAKMRJ010005634">
    <property type="protein sequence ID" value="CAH1449069.1"/>
    <property type="molecule type" value="Genomic_DNA"/>
</dbReference>
<feature type="region of interest" description="Disordered" evidence="1">
    <location>
        <begin position="1"/>
        <end position="30"/>
    </location>
</feature>
<keyword evidence="3" id="KW-1185">Reference proteome</keyword>
<dbReference type="Proteomes" id="UP001157418">
    <property type="component" value="Unassembled WGS sequence"/>
</dbReference>
<sequence>MAPTRKFESGSSKRKRKQKEAQFIDSQRGSMDSFIIKKVSEYHRNEESVGEEHKEKEEAELHVPENMDEIHETVEEPREELHNVVEEPREEEVELQVPENMPCVDEDIDNLNDNERDERVTEAAKKTIDFYRHQRTHLKKKSCLISVSRKRW</sequence>
<evidence type="ECO:0000313" key="3">
    <source>
        <dbReference type="Proteomes" id="UP001157418"/>
    </source>
</evidence>
<organism evidence="2 3">
    <name type="scientific">Lactuca virosa</name>
    <dbReference type="NCBI Taxonomy" id="75947"/>
    <lineage>
        <taxon>Eukaryota</taxon>
        <taxon>Viridiplantae</taxon>
        <taxon>Streptophyta</taxon>
        <taxon>Embryophyta</taxon>
        <taxon>Tracheophyta</taxon>
        <taxon>Spermatophyta</taxon>
        <taxon>Magnoliopsida</taxon>
        <taxon>eudicotyledons</taxon>
        <taxon>Gunneridae</taxon>
        <taxon>Pentapetalae</taxon>
        <taxon>asterids</taxon>
        <taxon>campanulids</taxon>
        <taxon>Asterales</taxon>
        <taxon>Asteraceae</taxon>
        <taxon>Cichorioideae</taxon>
        <taxon>Cichorieae</taxon>
        <taxon>Lactucinae</taxon>
        <taxon>Lactuca</taxon>
    </lineage>
</organism>
<dbReference type="AlphaFoldDB" id="A0AAU9PFW6"/>
<comment type="caution">
    <text evidence="2">The sequence shown here is derived from an EMBL/GenBank/DDBJ whole genome shotgun (WGS) entry which is preliminary data.</text>
</comment>
<gene>
    <name evidence="2" type="ORF">LVIROSA_LOCUS34576</name>
</gene>
<name>A0AAU9PFW6_9ASTR</name>
<evidence type="ECO:0000256" key="1">
    <source>
        <dbReference type="SAM" id="MobiDB-lite"/>
    </source>
</evidence>
<feature type="region of interest" description="Disordered" evidence="1">
    <location>
        <begin position="43"/>
        <end position="67"/>
    </location>
</feature>
<protein>
    <submittedName>
        <fullName evidence="2">Uncharacterized protein</fullName>
    </submittedName>
</protein>
<evidence type="ECO:0000313" key="2">
    <source>
        <dbReference type="EMBL" id="CAH1449069.1"/>
    </source>
</evidence>
<accession>A0AAU9PFW6</accession>
<reference evidence="2 3" key="1">
    <citation type="submission" date="2022-01" db="EMBL/GenBank/DDBJ databases">
        <authorList>
            <person name="Xiong W."/>
            <person name="Schranz E."/>
        </authorList>
    </citation>
    <scope>NUCLEOTIDE SEQUENCE [LARGE SCALE GENOMIC DNA]</scope>
</reference>
<proteinExistence type="predicted"/>